<accession>A0ACD5GVF5</accession>
<keyword evidence="2" id="KW-1185">Reference proteome</keyword>
<proteinExistence type="predicted"/>
<dbReference type="Proteomes" id="UP000095472">
    <property type="component" value="Chromosome"/>
</dbReference>
<protein>
    <submittedName>
        <fullName evidence="1">Uncharacterized protein</fullName>
    </submittedName>
</protein>
<evidence type="ECO:0000313" key="1">
    <source>
        <dbReference type="EMBL" id="XPM64605.1"/>
    </source>
</evidence>
<dbReference type="EMBL" id="CP182909">
    <property type="protein sequence ID" value="XPM64605.1"/>
    <property type="molecule type" value="Genomic_DNA"/>
</dbReference>
<reference evidence="1 2" key="1">
    <citation type="journal article" date="2016" name="Genome Announc.">
        <title>Draft Genome Sequence of the Thermotolerant Cyanobacterium Desertifilum sp. IPPAS B-1220.</title>
        <authorList>
            <person name="Mironov K.S."/>
            <person name="Sinetova M.A."/>
            <person name="Bolatkhan K."/>
            <person name="Zayadan B.K."/>
            <person name="Ustinova V.V."/>
            <person name="Kupriyanova E.V."/>
            <person name="Skrypnik A.N."/>
            <person name="Gogoleva N.E."/>
            <person name="Gogolev Y.V."/>
            <person name="Los D.A."/>
        </authorList>
    </citation>
    <scope>NUCLEOTIDE SEQUENCE [LARGE SCALE GENOMIC DNA]</scope>
    <source>
        <strain evidence="1 2">IPPAS B-1220</strain>
    </source>
</reference>
<name>A0ACD5GVF5_9CYAN</name>
<organism evidence="1 2">
    <name type="scientific">Desertifilum tharense IPPAS B-1220</name>
    <dbReference type="NCBI Taxonomy" id="1781255"/>
    <lineage>
        <taxon>Bacteria</taxon>
        <taxon>Bacillati</taxon>
        <taxon>Cyanobacteriota</taxon>
        <taxon>Cyanophyceae</taxon>
        <taxon>Desertifilales</taxon>
        <taxon>Desertifilaceae</taxon>
        <taxon>Desertifilum</taxon>
    </lineage>
</organism>
<evidence type="ECO:0000313" key="2">
    <source>
        <dbReference type="Proteomes" id="UP000095472"/>
    </source>
</evidence>
<gene>
    <name evidence="1" type="ORF">BH720_000790</name>
</gene>
<sequence>MGRWGGGGKKVNIGYCSRYLTYNSALSTFYSALCSHSALSTLHSALKKGIAQAYNDDLGAFLRLP</sequence>